<organism evidence="1 2">
    <name type="scientific">Hibiscus sabdariffa</name>
    <name type="common">roselle</name>
    <dbReference type="NCBI Taxonomy" id="183260"/>
    <lineage>
        <taxon>Eukaryota</taxon>
        <taxon>Viridiplantae</taxon>
        <taxon>Streptophyta</taxon>
        <taxon>Embryophyta</taxon>
        <taxon>Tracheophyta</taxon>
        <taxon>Spermatophyta</taxon>
        <taxon>Magnoliopsida</taxon>
        <taxon>eudicotyledons</taxon>
        <taxon>Gunneridae</taxon>
        <taxon>Pentapetalae</taxon>
        <taxon>rosids</taxon>
        <taxon>malvids</taxon>
        <taxon>Malvales</taxon>
        <taxon>Malvaceae</taxon>
        <taxon>Malvoideae</taxon>
        <taxon>Hibiscus</taxon>
    </lineage>
</organism>
<gene>
    <name evidence="1" type="ORF">V6N11_075728</name>
</gene>
<evidence type="ECO:0000313" key="1">
    <source>
        <dbReference type="EMBL" id="KAK8476404.1"/>
    </source>
</evidence>
<dbReference type="EMBL" id="JBBPBN010002268">
    <property type="protein sequence ID" value="KAK8476404.1"/>
    <property type="molecule type" value="Genomic_DNA"/>
</dbReference>
<sequence>MKFSYKSEGNLIGPVPYPQLPGPESRFVSLSAHRHMVSNRPKDTVKDIGINDRTVPSEGAGLEITAAGDA</sequence>
<name>A0ABR1Z8S7_9ROSI</name>
<accession>A0ABR1Z8S7</accession>
<reference evidence="1 2" key="1">
    <citation type="journal article" date="2024" name="G3 (Bethesda)">
        <title>Genome assembly of Hibiscus sabdariffa L. provides insights into metabolisms of medicinal natural products.</title>
        <authorList>
            <person name="Kim T."/>
        </authorList>
    </citation>
    <scope>NUCLEOTIDE SEQUENCE [LARGE SCALE GENOMIC DNA]</scope>
    <source>
        <strain evidence="1">TK-2024</strain>
        <tissue evidence="1">Old leaves</tissue>
    </source>
</reference>
<proteinExistence type="predicted"/>
<evidence type="ECO:0000313" key="2">
    <source>
        <dbReference type="Proteomes" id="UP001396334"/>
    </source>
</evidence>
<protein>
    <submittedName>
        <fullName evidence="1">Uncharacterized protein</fullName>
    </submittedName>
</protein>
<keyword evidence="2" id="KW-1185">Reference proteome</keyword>
<comment type="caution">
    <text evidence="1">The sequence shown here is derived from an EMBL/GenBank/DDBJ whole genome shotgun (WGS) entry which is preliminary data.</text>
</comment>
<dbReference type="Proteomes" id="UP001396334">
    <property type="component" value="Unassembled WGS sequence"/>
</dbReference>